<protein>
    <submittedName>
        <fullName evidence="2">Uncharacterized protein</fullName>
    </submittedName>
</protein>
<keyword evidence="1" id="KW-0812">Transmembrane</keyword>
<keyword evidence="1" id="KW-1133">Transmembrane helix</keyword>
<feature type="transmembrane region" description="Helical" evidence="1">
    <location>
        <begin position="26"/>
        <end position="44"/>
    </location>
</feature>
<keyword evidence="3" id="KW-1185">Reference proteome</keyword>
<evidence type="ECO:0000256" key="1">
    <source>
        <dbReference type="SAM" id="Phobius"/>
    </source>
</evidence>
<reference evidence="2 3" key="1">
    <citation type="submission" date="2024-01" db="EMBL/GenBank/DDBJ databases">
        <title>The genomes of 5 underutilized Papilionoideae crops provide insights into root nodulation and disease resistanc.</title>
        <authorList>
            <person name="Yuan L."/>
        </authorList>
    </citation>
    <scope>NUCLEOTIDE SEQUENCE [LARGE SCALE GENOMIC DNA]</scope>
    <source>
        <strain evidence="2">ZHUSHIDOU_FW_LH</strain>
        <tissue evidence="2">Leaf</tissue>
    </source>
</reference>
<keyword evidence="1" id="KW-0472">Membrane</keyword>
<sequence>MLAGLLIELLPLPKLSMSQMKQSHQYVQHVALIAFLFFLVAAIYQRRQEVVQEFAGVKRSVCKRMQFISEGNKFFELVAAIYQRRNNSVFNYATKNKESKISIFSSQ</sequence>
<organism evidence="2 3">
    <name type="scientific">Crotalaria pallida</name>
    <name type="common">Smooth rattlebox</name>
    <name type="synonym">Crotalaria striata</name>
    <dbReference type="NCBI Taxonomy" id="3830"/>
    <lineage>
        <taxon>Eukaryota</taxon>
        <taxon>Viridiplantae</taxon>
        <taxon>Streptophyta</taxon>
        <taxon>Embryophyta</taxon>
        <taxon>Tracheophyta</taxon>
        <taxon>Spermatophyta</taxon>
        <taxon>Magnoliopsida</taxon>
        <taxon>eudicotyledons</taxon>
        <taxon>Gunneridae</taxon>
        <taxon>Pentapetalae</taxon>
        <taxon>rosids</taxon>
        <taxon>fabids</taxon>
        <taxon>Fabales</taxon>
        <taxon>Fabaceae</taxon>
        <taxon>Papilionoideae</taxon>
        <taxon>50 kb inversion clade</taxon>
        <taxon>genistoids sensu lato</taxon>
        <taxon>core genistoids</taxon>
        <taxon>Crotalarieae</taxon>
        <taxon>Crotalaria</taxon>
    </lineage>
</organism>
<gene>
    <name evidence="2" type="ORF">RIF29_25326</name>
</gene>
<proteinExistence type="predicted"/>
<evidence type="ECO:0000313" key="2">
    <source>
        <dbReference type="EMBL" id="KAK7259713.1"/>
    </source>
</evidence>
<dbReference type="AlphaFoldDB" id="A0AAN9ETK1"/>
<name>A0AAN9ETK1_CROPI</name>
<accession>A0AAN9ETK1</accession>
<evidence type="ECO:0000313" key="3">
    <source>
        <dbReference type="Proteomes" id="UP001372338"/>
    </source>
</evidence>
<dbReference type="EMBL" id="JAYWIO010000005">
    <property type="protein sequence ID" value="KAK7259713.1"/>
    <property type="molecule type" value="Genomic_DNA"/>
</dbReference>
<comment type="caution">
    <text evidence="2">The sequence shown here is derived from an EMBL/GenBank/DDBJ whole genome shotgun (WGS) entry which is preliminary data.</text>
</comment>
<dbReference type="Proteomes" id="UP001372338">
    <property type="component" value="Unassembled WGS sequence"/>
</dbReference>